<evidence type="ECO:0000256" key="2">
    <source>
        <dbReference type="ARBA" id="ARBA00022679"/>
    </source>
</evidence>
<dbReference type="Pfam" id="PF00085">
    <property type="entry name" value="Thioredoxin"/>
    <property type="match status" value="1"/>
</dbReference>
<evidence type="ECO:0000256" key="1">
    <source>
        <dbReference type="ARBA" id="ARBA00022603"/>
    </source>
</evidence>
<dbReference type="GO" id="GO:0016423">
    <property type="term" value="F:tRNA (guanine) methyltransferase activity"/>
    <property type="evidence" value="ECO:0007669"/>
    <property type="project" value="InterPro"/>
</dbReference>
<dbReference type="Proteomes" id="UP000004810">
    <property type="component" value="Unassembled WGS sequence"/>
</dbReference>
<dbReference type="Gene3D" id="3.40.30.10">
    <property type="entry name" value="Glutaredoxin"/>
    <property type="match status" value="2"/>
</dbReference>
<dbReference type="CDD" id="cd02997">
    <property type="entry name" value="PDI_a_PDIR"/>
    <property type="match status" value="1"/>
</dbReference>
<dbReference type="PROSITE" id="PS51352">
    <property type="entry name" value="THIOREDOXIN_2"/>
    <property type="match status" value="1"/>
</dbReference>
<proteinExistence type="predicted"/>
<dbReference type="GO" id="GO:0003756">
    <property type="term" value="F:protein disulfide isomerase activity"/>
    <property type="evidence" value="ECO:0007669"/>
    <property type="project" value="InterPro"/>
</dbReference>
<organism evidence="4 5">
    <name type="scientific">Wuchereria bancrofti</name>
    <dbReference type="NCBI Taxonomy" id="6293"/>
    <lineage>
        <taxon>Eukaryota</taxon>
        <taxon>Metazoa</taxon>
        <taxon>Ecdysozoa</taxon>
        <taxon>Nematoda</taxon>
        <taxon>Chromadorea</taxon>
        <taxon>Rhabditida</taxon>
        <taxon>Spirurina</taxon>
        <taxon>Spiruromorpha</taxon>
        <taxon>Filarioidea</taxon>
        <taxon>Onchocercidae</taxon>
        <taxon>Wuchereria</taxon>
    </lineage>
</organism>
<evidence type="ECO:0000259" key="3">
    <source>
        <dbReference type="PROSITE" id="PS51352"/>
    </source>
</evidence>
<dbReference type="EMBL" id="ADBV01000628">
    <property type="protein sequence ID" value="EJW86719.1"/>
    <property type="molecule type" value="Genomic_DNA"/>
</dbReference>
<name>J9FHA6_WUCBA</name>
<dbReference type="InterPro" id="IPR046374">
    <property type="entry name" value="PDI_a_PDIR"/>
</dbReference>
<reference evidence="5" key="1">
    <citation type="submission" date="2012-08" db="EMBL/GenBank/DDBJ databases">
        <title>The Genome Sequence of Wuchereria bancrofti.</title>
        <authorList>
            <person name="Nutman T.B."/>
            <person name="Fink D.L."/>
            <person name="Russ C."/>
            <person name="Young S."/>
            <person name="Zeng Q."/>
            <person name="Koehrsen M."/>
            <person name="Alvarado L."/>
            <person name="Berlin A."/>
            <person name="Chapman S.B."/>
            <person name="Chen Z."/>
            <person name="Freedman E."/>
            <person name="Gellesch M."/>
            <person name="Goldberg J."/>
            <person name="Griggs A."/>
            <person name="Gujja S."/>
            <person name="Heilman E.R."/>
            <person name="Heiman D."/>
            <person name="Hepburn T."/>
            <person name="Howarth C."/>
            <person name="Jen D."/>
            <person name="Larson L."/>
            <person name="Lewis B."/>
            <person name="Mehta T."/>
            <person name="Park D."/>
            <person name="Pearson M."/>
            <person name="Roberts A."/>
            <person name="Saif S."/>
            <person name="Shea T."/>
            <person name="Shenoy N."/>
            <person name="Sisk P."/>
            <person name="Stolte C."/>
            <person name="Sykes S."/>
            <person name="Walk T."/>
            <person name="White J."/>
            <person name="Yandava C."/>
            <person name="Haas B."/>
            <person name="Henn M.R."/>
            <person name="Nusbaum C."/>
            <person name="Birren B."/>
        </authorList>
    </citation>
    <scope>NUCLEOTIDE SEQUENCE [LARGE SCALE GENOMIC DNA]</scope>
    <source>
        <strain evidence="5">NA</strain>
    </source>
</reference>
<dbReference type="Gene3D" id="3.40.1280.10">
    <property type="match status" value="1"/>
</dbReference>
<keyword evidence="1" id="KW-0489">Methyltransferase</keyword>
<dbReference type="GO" id="GO:0003723">
    <property type="term" value="F:RNA binding"/>
    <property type="evidence" value="ECO:0007669"/>
    <property type="project" value="InterPro"/>
</dbReference>
<gene>
    <name evidence="4" type="ORF">WUBG_02370</name>
</gene>
<dbReference type="PANTHER" id="PTHR12029:SF11">
    <property type="entry name" value="METHYLTRANSFERASE TARBP1-RELATED"/>
    <property type="match status" value="1"/>
</dbReference>
<sequence length="1532" mass="174417">MSRKHLEERQGSKYDLLLFDNAIVDEMETMVSALFTITRRALPDLTDRIEKIIHRFICYGQSQFVRKAALCALQEMKTGTVWKDYFILMDVLQESQFHLVEPVLPIFNRILCKCEATMENDNSLPWFWVQLLFVRALDHPNGWIRVWAAQKVFSIDAALLKADYSIILSSVLAALGNSNIYWRLIEDAKLNSFIQDFGSFLERIASAENFFKTFVLLLSVHVSSSTSLFFVSCSLQFCMPAPIYNNCLALCRPVLSAVARMPYLPLRICTTANFLKFFFKLADRNWHEAYCFASLLSELPENKYGFLLQEFFYNTTFTETLTKNMMEQLEDLQRSYVSCCFGRSNWLAHAIYTWKIALDHGRAYKLAMGVLCSLSAVDSYYSIYDFKAVDVMLQLYTVILDDKLFENEDSQYFKYGLVAYLDTRLFIDMNEVFDSKLFNNLHKKLLTMMHGMNFEQWLMRSMMLCNKTTSPSRRAALSSVAVVLISKYTNISQMAWNAILSFLLSEENASGASSNVSKMDMLGETIAQNKSVLWRNFIADHSFDSVSIFKLCINSLKIFFSWDCRRAFLDLLLAVLRKVPISWMIEQSIEVVLAVASEEKKTLNYISVINDVLAICTLECTLRTQGVDKIALETVEKLCGESEQNVQIAVVLSDAFYQAKEFLCTAWFPLLIKMCAFGPVCKKDTAVLNLAVQMAYAMEKSLPTANYEKLHECAQYSRLRALQTVSWISKNRCGSADKFIQEAFVMMETLDASKNKSFGMSLAHRKKTRLSQLLLLIYGFASREILEKLELFCIKCLKDPVQQPSIRLLVSWILVRLYCNNEDAFQKFIGIEKELAAARIGSISSWIAILLHVTKINRTDAAFTQCFTLFHPWCTAQNFTVRCTSLAALKLLWNIVGNKLRDQFHYLRCIIEFDAEKAGNTKRIIDRLCNDFYFAYLDENADYSLETVLTILPEKVGLTAQDTITSHLLKYISMDDFACVRSDSSNLSQYPSFVFGQTQVQRHQQIHEPDGLSDISVIQRKFNAVSVNRALLEGVSLIVVASLLDKAANLGGICRTCEVLGVEKLIVADLAKIKDRDFMALSMSSENWMNLEESRPEELPNLLLSFRNSGYVIIGAEQTTNSTPLHKIRFPSKMVLLLGNEKEGIPMHLLGYLDKTVEVLQIGHTRSLNNVSTLISLHVVATAFVLSSSSGCIPVFCAHSFEVFVLCKDNDTRANMNLIIRLFALVRLLIASSLLLNAMSERSYIVTINDQKDYKKLLRVHKNVLILFSNSSMDKNSQLKKVIKVTTEAAKQAVGQGTVAQINCNDGETKKLCKKLKLTPKPYILKHYQNGEFHKDYDRKINTKSIYRFLLDPTGDIPWDEDPTAVNVVHLDNSNALQKIVSSGKPVLIMFYAPWCGFCKRLKPEFSAAADQLKGKIVLAGMDLTYRGNEVIAKQFSIDGYPTLEYFEDGIHKFRYKGQNSKDGIIEWLKNPVEQDSSLSPEEEEISWAETITEVVLLSDETFDEFVAEHRSVLVLIYAPCMFISIYVSQFN</sequence>
<dbReference type="InterPro" id="IPR001537">
    <property type="entry name" value="SpoU_MeTrfase"/>
</dbReference>
<dbReference type="GO" id="GO:0030488">
    <property type="term" value="P:tRNA methylation"/>
    <property type="evidence" value="ECO:0007669"/>
    <property type="project" value="InterPro"/>
</dbReference>
<dbReference type="InterPro" id="IPR045330">
    <property type="entry name" value="TRM3/TARBP1"/>
</dbReference>
<dbReference type="InterPro" id="IPR029026">
    <property type="entry name" value="tRNA_m1G_MTases_N"/>
</dbReference>
<dbReference type="Pfam" id="PF00588">
    <property type="entry name" value="SpoU_methylase"/>
    <property type="match status" value="1"/>
</dbReference>
<dbReference type="InterPro" id="IPR036249">
    <property type="entry name" value="Thioredoxin-like_sf"/>
</dbReference>
<feature type="domain" description="Thioredoxin" evidence="3">
    <location>
        <begin position="1339"/>
        <end position="1474"/>
    </location>
</feature>
<accession>J9FHA6</accession>
<evidence type="ECO:0000313" key="5">
    <source>
        <dbReference type="Proteomes" id="UP000004810"/>
    </source>
</evidence>
<dbReference type="InterPro" id="IPR044748">
    <property type="entry name" value="Trm3/TARBP1_C"/>
</dbReference>
<dbReference type="InterPro" id="IPR029028">
    <property type="entry name" value="Alpha/beta_knot_MTases"/>
</dbReference>
<dbReference type="InterPro" id="IPR013766">
    <property type="entry name" value="Thioredoxin_domain"/>
</dbReference>
<evidence type="ECO:0000313" key="4">
    <source>
        <dbReference type="EMBL" id="EJW86719.1"/>
    </source>
</evidence>
<dbReference type="SUPFAM" id="SSF52833">
    <property type="entry name" value="Thioredoxin-like"/>
    <property type="match status" value="2"/>
</dbReference>
<protein>
    <recommendedName>
        <fullName evidence="3">Thioredoxin domain-containing protein</fullName>
    </recommendedName>
</protein>
<dbReference type="CDD" id="cd18091">
    <property type="entry name" value="SpoU-like_TRM3-like"/>
    <property type="match status" value="1"/>
</dbReference>
<dbReference type="PANTHER" id="PTHR12029">
    <property type="entry name" value="RNA METHYLTRANSFERASE"/>
    <property type="match status" value="1"/>
</dbReference>
<keyword evidence="2" id="KW-0808">Transferase</keyword>
<comment type="caution">
    <text evidence="4">The sequence shown here is derived from an EMBL/GenBank/DDBJ whole genome shotgun (WGS) entry which is preliminary data.</text>
</comment>
<dbReference type="SUPFAM" id="SSF75217">
    <property type="entry name" value="alpha/beta knot"/>
    <property type="match status" value="1"/>
</dbReference>